<accession>F2EKA0</accession>
<reference evidence="1" key="1">
    <citation type="journal article" date="2011" name="Plant Physiol.">
        <title>Comprehensive sequence analysis of 24,783 barley full-length cDNAs derived from 12 clone libraries.</title>
        <authorList>
            <person name="Matsumoto T."/>
            <person name="Tanaka T."/>
            <person name="Sakai H."/>
            <person name="Amano N."/>
            <person name="Kanamori H."/>
            <person name="Kurita K."/>
            <person name="Kikuta A."/>
            <person name="Kamiya K."/>
            <person name="Yamamoto M."/>
            <person name="Ikawa H."/>
            <person name="Fujii N."/>
            <person name="Hori K."/>
            <person name="Itoh T."/>
            <person name="Sato K."/>
        </authorList>
    </citation>
    <scope>NUCLEOTIDE SEQUENCE</scope>
    <source>
        <tissue evidence="1">Flower</tissue>
    </source>
</reference>
<proteinExistence type="evidence at transcript level"/>
<organism evidence="1">
    <name type="scientific">Hordeum vulgare subsp. vulgare</name>
    <name type="common">Domesticated barley</name>
    <dbReference type="NCBI Taxonomy" id="112509"/>
    <lineage>
        <taxon>Eukaryota</taxon>
        <taxon>Viridiplantae</taxon>
        <taxon>Streptophyta</taxon>
        <taxon>Embryophyta</taxon>
        <taxon>Tracheophyta</taxon>
        <taxon>Spermatophyta</taxon>
        <taxon>Magnoliopsida</taxon>
        <taxon>Liliopsida</taxon>
        <taxon>Poales</taxon>
        <taxon>Poaceae</taxon>
        <taxon>BOP clade</taxon>
        <taxon>Pooideae</taxon>
        <taxon>Triticodae</taxon>
        <taxon>Triticeae</taxon>
        <taxon>Hordeinae</taxon>
        <taxon>Hordeum</taxon>
    </lineage>
</organism>
<name>F2EKA0_HORVV</name>
<dbReference type="AlphaFoldDB" id="F2EKA0"/>
<dbReference type="EMBL" id="AK376577">
    <property type="protein sequence ID" value="BAK07772.1"/>
    <property type="molecule type" value="mRNA"/>
</dbReference>
<evidence type="ECO:0000313" key="1">
    <source>
        <dbReference type="EMBL" id="BAK07772.1"/>
    </source>
</evidence>
<protein>
    <submittedName>
        <fullName evidence="1">Predicted protein</fullName>
    </submittedName>
</protein>
<sequence>MRRRGFLCSAGGGVRGRVAACGPMSRPGPRGKLPRSMSCGLAPCVRALRRRGKAPVETQYNSPVVGAPASAPVVVAKAEPVASSRFQESRRALRVLGT</sequence>